<keyword evidence="3" id="KW-1185">Reference proteome</keyword>
<protein>
    <recommendedName>
        <fullName evidence="4">Secreted protein</fullName>
    </recommendedName>
</protein>
<gene>
    <name evidence="2" type="ORF">XNOV1_A009538</name>
</gene>
<keyword evidence="1" id="KW-0732">Signal</keyword>
<proteinExistence type="predicted"/>
<dbReference type="EMBL" id="OY660868">
    <property type="protein sequence ID" value="CAJ1056596.1"/>
    <property type="molecule type" value="Genomic_DNA"/>
</dbReference>
<accession>A0AAV1F781</accession>
<evidence type="ECO:0000256" key="1">
    <source>
        <dbReference type="SAM" id="SignalP"/>
    </source>
</evidence>
<evidence type="ECO:0000313" key="3">
    <source>
        <dbReference type="Proteomes" id="UP001178508"/>
    </source>
</evidence>
<evidence type="ECO:0000313" key="2">
    <source>
        <dbReference type="EMBL" id="CAJ1056596.1"/>
    </source>
</evidence>
<sequence length="137" mass="15382">MCHVLAKLLFALTDMSTFLGKKILVEPFICQSKTKGVNNPLHLHHPDRMPSQPRLAMHRWAADEPCRMCVDVGSFEHVSTQGDKQMSHRRAAGALCRQSVLRGVQSTGSSSRWDIPCHKYCVNCTGCNDTCLLLLRF</sequence>
<evidence type="ECO:0008006" key="4">
    <source>
        <dbReference type="Google" id="ProtNLM"/>
    </source>
</evidence>
<dbReference type="AlphaFoldDB" id="A0AAV1F781"/>
<name>A0AAV1F781_XYRNO</name>
<feature type="signal peptide" evidence="1">
    <location>
        <begin position="1"/>
        <end position="20"/>
    </location>
</feature>
<feature type="chain" id="PRO_5043583969" description="Secreted protein" evidence="1">
    <location>
        <begin position="21"/>
        <end position="137"/>
    </location>
</feature>
<reference evidence="2" key="1">
    <citation type="submission" date="2023-08" db="EMBL/GenBank/DDBJ databases">
        <authorList>
            <person name="Alioto T."/>
            <person name="Alioto T."/>
            <person name="Gomez Garrido J."/>
        </authorList>
    </citation>
    <scope>NUCLEOTIDE SEQUENCE</scope>
</reference>
<organism evidence="2 3">
    <name type="scientific">Xyrichtys novacula</name>
    <name type="common">Pearly razorfish</name>
    <name type="synonym">Hemipteronotus novacula</name>
    <dbReference type="NCBI Taxonomy" id="13765"/>
    <lineage>
        <taxon>Eukaryota</taxon>
        <taxon>Metazoa</taxon>
        <taxon>Chordata</taxon>
        <taxon>Craniata</taxon>
        <taxon>Vertebrata</taxon>
        <taxon>Euteleostomi</taxon>
        <taxon>Actinopterygii</taxon>
        <taxon>Neopterygii</taxon>
        <taxon>Teleostei</taxon>
        <taxon>Neoteleostei</taxon>
        <taxon>Acanthomorphata</taxon>
        <taxon>Eupercaria</taxon>
        <taxon>Labriformes</taxon>
        <taxon>Labridae</taxon>
        <taxon>Xyrichtys</taxon>
    </lineage>
</organism>
<dbReference type="Proteomes" id="UP001178508">
    <property type="component" value="Chromosome 5"/>
</dbReference>